<keyword evidence="4" id="KW-1185">Reference proteome</keyword>
<organism evidence="3 4">
    <name type="scientific">Thamnocephalis sphaerospora</name>
    <dbReference type="NCBI Taxonomy" id="78915"/>
    <lineage>
        <taxon>Eukaryota</taxon>
        <taxon>Fungi</taxon>
        <taxon>Fungi incertae sedis</taxon>
        <taxon>Zoopagomycota</taxon>
        <taxon>Zoopagomycotina</taxon>
        <taxon>Zoopagomycetes</taxon>
        <taxon>Zoopagales</taxon>
        <taxon>Sigmoideomycetaceae</taxon>
        <taxon>Thamnocephalis</taxon>
    </lineage>
</organism>
<evidence type="ECO:0000313" key="4">
    <source>
        <dbReference type="Proteomes" id="UP000271241"/>
    </source>
</evidence>
<protein>
    <submittedName>
        <fullName evidence="3">Uncharacterized protein</fullName>
    </submittedName>
</protein>
<keyword evidence="2" id="KW-1133">Transmembrane helix</keyword>
<feature type="region of interest" description="Disordered" evidence="1">
    <location>
        <begin position="483"/>
        <end position="514"/>
    </location>
</feature>
<feature type="compositionally biased region" description="Polar residues" evidence="1">
    <location>
        <begin position="76"/>
        <end position="89"/>
    </location>
</feature>
<dbReference type="Proteomes" id="UP000271241">
    <property type="component" value="Unassembled WGS sequence"/>
</dbReference>
<sequence length="579" mass="60997">MASSAPPPSVPPATAPLPNGPAPDVLETPDASRQNEDMLRSIAAPKPANSNSESVFANRAVAPSPTASASPSPSSNETQAPSTPPVATSSMGNEVIIVISVSLVVFAALAVSMLVYMRRQRNLRTLYRQSAVTPPQRVSSLVRNQSSPESHMYPEVSEIGVPRNAGDARSTNAEAWGVPQRVPAAWPAHLPRPAYAKATVDQSNTAASTPVDGVMQMPSEQEIAAAVAAANTVAAHGGHMHINLVNVNPHAQPNNGNATEIQPDLARGEVLWDVTSHMSDHQLGDTLPVPADSLNAFHAGVQPPLGSPNMLHVQAMAQYNAGQNGDNMHPFVSRMGYYDKEDLAVEEDDTPLSDELDRLMTITKQAREKPVENKDTAHLSVITFATADSEYDGAEASPDSQNSIVPGNVPLSPVLELSDLVGILSVSADTMRAQTAPVAVNDCIQMTSPSVTPTPAAKNVITASTSLKHPRPVSVMGDNLARNLLDGQSPKETETRLDMPMPAEDDTESVLPSERDTTCTMSTVTLDMATVTRVSVSPANVSVVNTSVSQSMPSPPTPLESAKSIPLPSSRNSPESGPQ</sequence>
<evidence type="ECO:0000313" key="3">
    <source>
        <dbReference type="EMBL" id="RKP09570.1"/>
    </source>
</evidence>
<evidence type="ECO:0000256" key="1">
    <source>
        <dbReference type="SAM" id="MobiDB-lite"/>
    </source>
</evidence>
<keyword evidence="2" id="KW-0812">Transmembrane</keyword>
<evidence type="ECO:0000256" key="2">
    <source>
        <dbReference type="SAM" id="Phobius"/>
    </source>
</evidence>
<dbReference type="AlphaFoldDB" id="A0A4P9XVY2"/>
<proteinExistence type="predicted"/>
<feature type="region of interest" description="Disordered" evidence="1">
    <location>
        <begin position="545"/>
        <end position="579"/>
    </location>
</feature>
<feature type="region of interest" description="Disordered" evidence="1">
    <location>
        <begin position="1"/>
        <end position="89"/>
    </location>
</feature>
<feature type="compositionally biased region" description="Polar residues" evidence="1">
    <location>
        <begin position="567"/>
        <end position="579"/>
    </location>
</feature>
<gene>
    <name evidence="3" type="ORF">THASP1DRAFT_28645</name>
</gene>
<feature type="compositionally biased region" description="Pro residues" evidence="1">
    <location>
        <begin position="1"/>
        <end position="21"/>
    </location>
</feature>
<keyword evidence="2" id="KW-0472">Membrane</keyword>
<dbReference type="EMBL" id="KZ992504">
    <property type="protein sequence ID" value="RKP09570.1"/>
    <property type="molecule type" value="Genomic_DNA"/>
</dbReference>
<feature type="transmembrane region" description="Helical" evidence="2">
    <location>
        <begin position="95"/>
        <end position="116"/>
    </location>
</feature>
<feature type="compositionally biased region" description="Low complexity" evidence="1">
    <location>
        <begin position="60"/>
        <end position="75"/>
    </location>
</feature>
<accession>A0A4P9XVY2</accession>
<name>A0A4P9XVY2_9FUNG</name>
<reference evidence="4" key="1">
    <citation type="journal article" date="2018" name="Nat. Microbiol.">
        <title>Leveraging single-cell genomics to expand the fungal tree of life.</title>
        <authorList>
            <person name="Ahrendt S.R."/>
            <person name="Quandt C.A."/>
            <person name="Ciobanu D."/>
            <person name="Clum A."/>
            <person name="Salamov A."/>
            <person name="Andreopoulos B."/>
            <person name="Cheng J.F."/>
            <person name="Woyke T."/>
            <person name="Pelin A."/>
            <person name="Henrissat B."/>
            <person name="Reynolds N.K."/>
            <person name="Benny G.L."/>
            <person name="Smith M.E."/>
            <person name="James T.Y."/>
            <person name="Grigoriev I.V."/>
        </authorList>
    </citation>
    <scope>NUCLEOTIDE SEQUENCE [LARGE SCALE GENOMIC DNA]</scope>
    <source>
        <strain evidence="4">RSA 1356</strain>
    </source>
</reference>